<comment type="caution">
    <text evidence="1">The sequence shown here is derived from an EMBL/GenBank/DDBJ whole genome shotgun (WGS) entry which is preliminary data.</text>
</comment>
<protein>
    <submittedName>
        <fullName evidence="1">Uncharacterized protein</fullName>
    </submittedName>
</protein>
<keyword evidence="2" id="KW-1185">Reference proteome</keyword>
<gene>
    <name evidence="1" type="ORF">T03_14745</name>
</gene>
<proteinExistence type="predicted"/>
<sequence>MCASAAQPNKQLSVGKSGKYVRQGLYEGNKNTISQKLMMDRGKFIVMNENSQFLFSSCETSRSTSISQRQQQQQQQLSSISYREAVGPVAWKNNTHFPLVFSIHA</sequence>
<evidence type="ECO:0000313" key="1">
    <source>
        <dbReference type="EMBL" id="KRY58127.1"/>
    </source>
</evidence>
<organism evidence="1 2">
    <name type="scientific">Trichinella britovi</name>
    <name type="common">Parasitic roundworm</name>
    <dbReference type="NCBI Taxonomy" id="45882"/>
    <lineage>
        <taxon>Eukaryota</taxon>
        <taxon>Metazoa</taxon>
        <taxon>Ecdysozoa</taxon>
        <taxon>Nematoda</taxon>
        <taxon>Enoplea</taxon>
        <taxon>Dorylaimia</taxon>
        <taxon>Trichinellida</taxon>
        <taxon>Trichinellidae</taxon>
        <taxon>Trichinella</taxon>
    </lineage>
</organism>
<reference evidence="1 2" key="1">
    <citation type="submission" date="2015-01" db="EMBL/GenBank/DDBJ databases">
        <title>Evolution of Trichinella species and genotypes.</title>
        <authorList>
            <person name="Korhonen P.K."/>
            <person name="Edoardo P."/>
            <person name="Giuseppe L.R."/>
            <person name="Gasser R.B."/>
        </authorList>
    </citation>
    <scope>NUCLEOTIDE SEQUENCE [LARGE SCALE GENOMIC DNA]</scope>
    <source>
        <strain evidence="1">ISS120</strain>
    </source>
</reference>
<accession>A0A0V1D9M7</accession>
<evidence type="ECO:0000313" key="2">
    <source>
        <dbReference type="Proteomes" id="UP000054653"/>
    </source>
</evidence>
<name>A0A0V1D9M7_TRIBR</name>
<dbReference type="Proteomes" id="UP000054653">
    <property type="component" value="Unassembled WGS sequence"/>
</dbReference>
<dbReference type="EMBL" id="JYDI01000024">
    <property type="protein sequence ID" value="KRY58127.1"/>
    <property type="molecule type" value="Genomic_DNA"/>
</dbReference>
<dbReference type="AlphaFoldDB" id="A0A0V1D9M7"/>